<name>X1SC79_9ZZZZ</name>
<evidence type="ECO:0000313" key="1">
    <source>
        <dbReference type="EMBL" id="GAI73010.1"/>
    </source>
</evidence>
<dbReference type="AlphaFoldDB" id="X1SC79"/>
<comment type="caution">
    <text evidence="1">The sequence shown here is derived from an EMBL/GenBank/DDBJ whole genome shotgun (WGS) entry which is preliminary data.</text>
</comment>
<sequence length="67" mass="7750">MQNELKTIRIRIPKEIWKKVSKVAIDLEVTKGQVVNKALKAYLVSYERKVKSAIKKKAVKTARKVKK</sequence>
<organism evidence="1">
    <name type="scientific">marine sediment metagenome</name>
    <dbReference type="NCBI Taxonomy" id="412755"/>
    <lineage>
        <taxon>unclassified sequences</taxon>
        <taxon>metagenomes</taxon>
        <taxon>ecological metagenomes</taxon>
    </lineage>
</organism>
<proteinExistence type="predicted"/>
<protein>
    <submittedName>
        <fullName evidence="1">Uncharacterized protein</fullName>
    </submittedName>
</protein>
<dbReference type="EMBL" id="BARW01012648">
    <property type="protein sequence ID" value="GAI73010.1"/>
    <property type="molecule type" value="Genomic_DNA"/>
</dbReference>
<accession>X1SC79</accession>
<gene>
    <name evidence="1" type="ORF">S12H4_23694</name>
</gene>
<reference evidence="1" key="1">
    <citation type="journal article" date="2014" name="Front. Microbiol.">
        <title>High frequency of phylogenetically diverse reductive dehalogenase-homologous genes in deep subseafloor sedimentary metagenomes.</title>
        <authorList>
            <person name="Kawai M."/>
            <person name="Futagami T."/>
            <person name="Toyoda A."/>
            <person name="Takaki Y."/>
            <person name="Nishi S."/>
            <person name="Hori S."/>
            <person name="Arai W."/>
            <person name="Tsubouchi T."/>
            <person name="Morono Y."/>
            <person name="Uchiyama I."/>
            <person name="Ito T."/>
            <person name="Fujiyama A."/>
            <person name="Inagaki F."/>
            <person name="Takami H."/>
        </authorList>
    </citation>
    <scope>NUCLEOTIDE SEQUENCE</scope>
    <source>
        <strain evidence="1">Expedition CK06-06</strain>
    </source>
</reference>